<dbReference type="PANTHER" id="PTHR33112">
    <property type="entry name" value="DOMAIN PROTEIN, PUTATIVE-RELATED"/>
    <property type="match status" value="1"/>
</dbReference>
<feature type="domain" description="Heterokaryon incompatibility" evidence="2">
    <location>
        <begin position="276"/>
        <end position="418"/>
    </location>
</feature>
<dbReference type="Proteomes" id="UP000660729">
    <property type="component" value="Unassembled WGS sequence"/>
</dbReference>
<accession>A0A8H6RH48</accession>
<evidence type="ECO:0000313" key="4">
    <source>
        <dbReference type="Proteomes" id="UP000660729"/>
    </source>
</evidence>
<protein>
    <recommendedName>
        <fullName evidence="2">Heterokaryon incompatibility domain-containing protein</fullName>
    </recommendedName>
</protein>
<comment type="caution">
    <text evidence="3">The sequence shown here is derived from an EMBL/GenBank/DDBJ whole genome shotgun (WGS) entry which is preliminary data.</text>
</comment>
<keyword evidence="4" id="KW-1185">Reference proteome</keyword>
<sequence>MDSRRVQEVDNLTDSAQIDHSASNSPLQIEDEQEPGPDRSSDWITEDESDMQSGILGLHESTTQDDDEDQWFCTLCDKCKALIKHFVEFYLGSPKRHEESMRRRRWHDINDLKEMHDECDLCRLVFTGLVMRDDSTQYEKLASLSERNALLFAKGNLRYTDNFVLEFLHNDPKYGLNSHFTTSHGFASIEIHGGSDTESLGQARLSSNRTDSHDTIEKIFKWLRKCATHAACGEWCRSVGASRSMPRRLLEIDIESLCHKVRLVLTDGRADETHPYVTLSHCWGGHVPAKLLHHNLEQMRKQIPFDDLPPTFRDAISVTYRLGFRYLWIDALCIIQDSPEDWLAQSKTMADVYANGALNIAATASEDSMGGLFRDRSPGESSAFAARVSKQNIFCHRNVWKEDFRNSPLINRAWVMQERFLAPRVVHFGHQQVHWDCLEVSTSESLPNDFVLQGLNESSDDSKKALTDMTPVHSHRSSRGTIYRLWDHKTEAYSRCVLTVPSDRSVAVLGLTHAFAKLLGLHQDDCFFGMWNTRFVYELMWVTLEAGSEISVRIDGKVPSWSWCSTTGGIFNESWDGLGLAGESHGLWLTLFSVLQLHGFGRDDLSSEPGDSTVKLSGPMFEVTLQCTDSEHRAAIVQLDPHGGTVLVSPFGEQIEVRIHWDDQRESRIKELIKSRLQLLLGVVEKSNEEEEDGYEQIPAFIRAISDEHDYRDKRDVLYRNLKAAAEGTKEYRCLLLIPTEVPAHFERVGYVKVGKDVGED</sequence>
<dbReference type="OrthoDB" id="5386922at2759"/>
<proteinExistence type="predicted"/>
<dbReference type="Pfam" id="PF06985">
    <property type="entry name" value="HET"/>
    <property type="match status" value="1"/>
</dbReference>
<evidence type="ECO:0000313" key="3">
    <source>
        <dbReference type="EMBL" id="KAF7190432.1"/>
    </source>
</evidence>
<organism evidence="3 4">
    <name type="scientific">Pseudocercospora fuligena</name>
    <dbReference type="NCBI Taxonomy" id="685502"/>
    <lineage>
        <taxon>Eukaryota</taxon>
        <taxon>Fungi</taxon>
        <taxon>Dikarya</taxon>
        <taxon>Ascomycota</taxon>
        <taxon>Pezizomycotina</taxon>
        <taxon>Dothideomycetes</taxon>
        <taxon>Dothideomycetidae</taxon>
        <taxon>Mycosphaerellales</taxon>
        <taxon>Mycosphaerellaceae</taxon>
        <taxon>Pseudocercospora</taxon>
    </lineage>
</organism>
<reference evidence="3" key="1">
    <citation type="submission" date="2020-04" db="EMBL/GenBank/DDBJ databases">
        <title>Draft genome resource of the tomato pathogen Pseudocercospora fuligena.</title>
        <authorList>
            <person name="Zaccaron A."/>
        </authorList>
    </citation>
    <scope>NUCLEOTIDE SEQUENCE</scope>
    <source>
        <strain evidence="3">PF001</strain>
    </source>
</reference>
<evidence type="ECO:0000256" key="1">
    <source>
        <dbReference type="SAM" id="MobiDB-lite"/>
    </source>
</evidence>
<feature type="region of interest" description="Disordered" evidence="1">
    <location>
        <begin position="1"/>
        <end position="45"/>
    </location>
</feature>
<dbReference type="InterPro" id="IPR010730">
    <property type="entry name" value="HET"/>
</dbReference>
<feature type="compositionally biased region" description="Polar residues" evidence="1">
    <location>
        <begin position="10"/>
        <end position="27"/>
    </location>
</feature>
<dbReference type="EMBL" id="JABCIY010000169">
    <property type="protein sequence ID" value="KAF7190432.1"/>
    <property type="molecule type" value="Genomic_DNA"/>
</dbReference>
<name>A0A8H6RH48_9PEZI</name>
<evidence type="ECO:0000259" key="2">
    <source>
        <dbReference type="Pfam" id="PF06985"/>
    </source>
</evidence>
<dbReference type="PANTHER" id="PTHR33112:SF10">
    <property type="entry name" value="TOL"/>
    <property type="match status" value="1"/>
</dbReference>
<gene>
    <name evidence="3" type="ORF">HII31_08146</name>
</gene>
<dbReference type="AlphaFoldDB" id="A0A8H6RH48"/>